<evidence type="ECO:0000259" key="7">
    <source>
        <dbReference type="PROSITE" id="PS50850"/>
    </source>
</evidence>
<dbReference type="EMBL" id="CP080096">
    <property type="protein sequence ID" value="QYD73134.1"/>
    <property type="molecule type" value="Genomic_DNA"/>
</dbReference>
<feature type="transmembrane region" description="Helical" evidence="6">
    <location>
        <begin position="386"/>
        <end position="405"/>
    </location>
</feature>
<feature type="transmembrane region" description="Helical" evidence="6">
    <location>
        <begin position="357"/>
        <end position="380"/>
    </location>
</feature>
<evidence type="ECO:0000256" key="4">
    <source>
        <dbReference type="ARBA" id="ARBA00022989"/>
    </source>
</evidence>
<name>A0ABX8V1P3_9BURK</name>
<dbReference type="Pfam" id="PF07690">
    <property type="entry name" value="MFS_1"/>
    <property type="match status" value="1"/>
</dbReference>
<feature type="transmembrane region" description="Helical" evidence="6">
    <location>
        <begin position="219"/>
        <end position="241"/>
    </location>
</feature>
<dbReference type="Proteomes" id="UP000826462">
    <property type="component" value="Chromosome 2"/>
</dbReference>
<feature type="transmembrane region" description="Helical" evidence="6">
    <location>
        <begin position="261"/>
        <end position="281"/>
    </location>
</feature>
<evidence type="ECO:0000256" key="2">
    <source>
        <dbReference type="ARBA" id="ARBA00022475"/>
    </source>
</evidence>
<comment type="subcellular location">
    <subcellularLocation>
        <location evidence="1">Cell membrane</location>
        <topology evidence="1">Multi-pass membrane protein</topology>
    </subcellularLocation>
</comment>
<feature type="transmembrane region" description="Helical" evidence="6">
    <location>
        <begin position="46"/>
        <end position="67"/>
    </location>
</feature>
<evidence type="ECO:0000313" key="9">
    <source>
        <dbReference type="Proteomes" id="UP000826462"/>
    </source>
</evidence>
<dbReference type="PANTHER" id="PTHR11662">
    <property type="entry name" value="SOLUTE CARRIER FAMILY 17"/>
    <property type="match status" value="1"/>
</dbReference>
<dbReference type="CDD" id="cd17319">
    <property type="entry name" value="MFS_ExuT_GudP_like"/>
    <property type="match status" value="1"/>
</dbReference>
<evidence type="ECO:0000256" key="6">
    <source>
        <dbReference type="SAM" id="Phobius"/>
    </source>
</evidence>
<feature type="transmembrane region" description="Helical" evidence="6">
    <location>
        <begin position="164"/>
        <end position="184"/>
    </location>
</feature>
<proteinExistence type="predicted"/>
<accession>A0ABX8V1P3</accession>
<evidence type="ECO:0000313" key="8">
    <source>
        <dbReference type="EMBL" id="QYD73134.1"/>
    </source>
</evidence>
<dbReference type="InterPro" id="IPR020846">
    <property type="entry name" value="MFS_dom"/>
</dbReference>
<feature type="domain" description="Major facilitator superfamily (MFS) profile" evidence="7">
    <location>
        <begin position="10"/>
        <end position="412"/>
    </location>
</feature>
<keyword evidence="2" id="KW-1003">Cell membrane</keyword>
<feature type="transmembrane region" description="Helical" evidence="6">
    <location>
        <begin position="79"/>
        <end position="102"/>
    </location>
</feature>
<dbReference type="InterPro" id="IPR050382">
    <property type="entry name" value="MFS_Na/Anion_cotransporter"/>
</dbReference>
<reference evidence="8 9" key="1">
    <citation type="submission" date="2021-07" db="EMBL/GenBank/DDBJ databases">
        <title>Paraburkholderia edwinii protects Aspergillus sp. from phenazines by acting as a toxin sponge.</title>
        <authorList>
            <person name="Dahlstrom K.M."/>
            <person name="Newman D.K."/>
        </authorList>
    </citation>
    <scope>NUCLEOTIDE SEQUENCE [LARGE SCALE GENOMIC DNA]</scope>
    <source>
        <strain evidence="8 9">Pe01</strain>
    </source>
</reference>
<organism evidence="8 9">
    <name type="scientific">Paraburkholderia edwinii</name>
    <dbReference type="NCBI Taxonomy" id="2861782"/>
    <lineage>
        <taxon>Bacteria</taxon>
        <taxon>Pseudomonadati</taxon>
        <taxon>Pseudomonadota</taxon>
        <taxon>Betaproteobacteria</taxon>
        <taxon>Burkholderiales</taxon>
        <taxon>Burkholderiaceae</taxon>
        <taxon>Paraburkholderia</taxon>
    </lineage>
</organism>
<keyword evidence="3 6" id="KW-0812">Transmembrane</keyword>
<evidence type="ECO:0000256" key="5">
    <source>
        <dbReference type="ARBA" id="ARBA00023136"/>
    </source>
</evidence>
<feature type="transmembrane region" description="Helical" evidence="6">
    <location>
        <begin position="293"/>
        <end position="315"/>
    </location>
</feature>
<dbReference type="RefSeq" id="WP_219802740.1">
    <property type="nucleotide sequence ID" value="NZ_CP080096.1"/>
</dbReference>
<keyword evidence="4 6" id="KW-1133">Transmembrane helix</keyword>
<evidence type="ECO:0000256" key="1">
    <source>
        <dbReference type="ARBA" id="ARBA00004651"/>
    </source>
</evidence>
<keyword evidence="9" id="KW-1185">Reference proteome</keyword>
<dbReference type="PROSITE" id="PS50850">
    <property type="entry name" value="MFS"/>
    <property type="match status" value="1"/>
</dbReference>
<dbReference type="InterPro" id="IPR011701">
    <property type="entry name" value="MFS"/>
</dbReference>
<sequence length="429" mass="46982">MMFRRATTRVLLLLCAMYFITYIDRVNVSTAASAFGAELGLNHTEVGFVFSAFAYPYLIFQIIGGWVGDRFGPRRTLAICAVIWAGATVMTGLAGGFASMIFARVLLGLGEGATFPTATRAMSNWMRSDQRGFAQGITHAASRIGNAVAPPLIVWLMVATSWRGAFIVTGIVSFLWALAWIWYFRDNPRDHPRITDSECATLSAYSGAKQRTPVPWRALLGRMAPVTAVYFCYGWVLWLFLGWIPQYFLHNYHMDLKKSALFASSVFFAGVIGDWLGGSVTDRILRKSKNIRLARNVMVGVCMFLTLLSLAPIMFVSNISITMAALCLAGGFFFNEMTIGPMWAVPMDIAPKHAGTASGIMNTGSALAAIISPVVGGWLIDLTGNWNLPFIVSMALMALGILLSFTMRPDRVLDADGVEQPASEARKFV</sequence>
<feature type="transmembrane region" description="Helical" evidence="6">
    <location>
        <begin position="321"/>
        <end position="345"/>
    </location>
</feature>
<dbReference type="SUPFAM" id="SSF103473">
    <property type="entry name" value="MFS general substrate transporter"/>
    <property type="match status" value="1"/>
</dbReference>
<dbReference type="InterPro" id="IPR000849">
    <property type="entry name" value="Sugar_P_transporter"/>
</dbReference>
<evidence type="ECO:0000256" key="3">
    <source>
        <dbReference type="ARBA" id="ARBA00022692"/>
    </source>
</evidence>
<dbReference type="InterPro" id="IPR036259">
    <property type="entry name" value="MFS_trans_sf"/>
</dbReference>
<protein>
    <submittedName>
        <fullName evidence="8">MFS transporter</fullName>
    </submittedName>
</protein>
<dbReference type="PANTHER" id="PTHR11662:SF399">
    <property type="entry name" value="FI19708P1-RELATED"/>
    <property type="match status" value="1"/>
</dbReference>
<gene>
    <name evidence="8" type="ORF">KZJ38_26095</name>
</gene>
<keyword evidence="5 6" id="KW-0472">Membrane</keyword>
<dbReference type="PIRSF" id="PIRSF002808">
    <property type="entry name" value="Hexose_phosphate_transp"/>
    <property type="match status" value="1"/>
</dbReference>
<dbReference type="Gene3D" id="1.20.1250.20">
    <property type="entry name" value="MFS general substrate transporter like domains"/>
    <property type="match status" value="2"/>
</dbReference>